<feature type="region of interest" description="Disordered" evidence="1">
    <location>
        <begin position="1"/>
        <end position="180"/>
    </location>
</feature>
<dbReference type="EnsemblPlants" id="OMERI07G21860.1">
    <property type="protein sequence ID" value="OMERI07G21860.1"/>
    <property type="gene ID" value="OMERI07G21860"/>
</dbReference>
<dbReference type="AlphaFoldDB" id="A0A0E0EFR0"/>
<feature type="compositionally biased region" description="Basic and acidic residues" evidence="1">
    <location>
        <begin position="146"/>
        <end position="157"/>
    </location>
</feature>
<dbReference type="Proteomes" id="UP000008021">
    <property type="component" value="Chromosome 7"/>
</dbReference>
<feature type="compositionally biased region" description="Basic and acidic residues" evidence="1">
    <location>
        <begin position="113"/>
        <end position="129"/>
    </location>
</feature>
<feature type="compositionally biased region" description="Low complexity" evidence="1">
    <location>
        <begin position="62"/>
        <end position="78"/>
    </location>
</feature>
<name>A0A0E0EFR0_9ORYZ</name>
<evidence type="ECO:0000313" key="3">
    <source>
        <dbReference type="Proteomes" id="UP000008021"/>
    </source>
</evidence>
<feature type="compositionally biased region" description="Polar residues" evidence="1">
    <location>
        <begin position="20"/>
        <end position="42"/>
    </location>
</feature>
<dbReference type="Gramene" id="OMERI07G21860.1">
    <property type="protein sequence ID" value="OMERI07G21860.1"/>
    <property type="gene ID" value="OMERI07G21860"/>
</dbReference>
<evidence type="ECO:0000256" key="1">
    <source>
        <dbReference type="SAM" id="MobiDB-lite"/>
    </source>
</evidence>
<feature type="compositionally biased region" description="Basic and acidic residues" evidence="1">
    <location>
        <begin position="1"/>
        <end position="16"/>
    </location>
</feature>
<sequence length="203" mass="21422">MFLEKEEKKSSEKDLGEVDNLSTNNNKEQKPHQGTRSVSSSPIAGKDTSDELVHGVPRESLQPAGARPRAVAAGARRQASSDCSIRISTASSAAASAPASNQQLATSPFTQRGAREGRIHEHHHLVERGQRRRGDRGAGVLGANCVEERPQHGGGERRRGRGGSGGGGKDKAAQRLEGGDERVVRRGVVGYGVRVAEAAAHDG</sequence>
<accession>A0A0E0EFR0</accession>
<reference evidence="2" key="2">
    <citation type="submission" date="2018-05" db="EMBL/GenBank/DDBJ databases">
        <title>OmerRS3 (Oryza meridionalis Reference Sequence Version 3).</title>
        <authorList>
            <person name="Zhang J."/>
            <person name="Kudrna D."/>
            <person name="Lee S."/>
            <person name="Talag J."/>
            <person name="Welchert J."/>
            <person name="Wing R.A."/>
        </authorList>
    </citation>
    <scope>NUCLEOTIDE SEQUENCE [LARGE SCALE GENOMIC DNA]</scope>
    <source>
        <strain evidence="2">cv. OR44</strain>
    </source>
</reference>
<feature type="compositionally biased region" description="Polar residues" evidence="1">
    <location>
        <begin position="101"/>
        <end position="110"/>
    </location>
</feature>
<proteinExistence type="predicted"/>
<feature type="compositionally biased region" description="Basic and acidic residues" evidence="1">
    <location>
        <begin position="168"/>
        <end position="180"/>
    </location>
</feature>
<feature type="compositionally biased region" description="Basic and acidic residues" evidence="1">
    <location>
        <begin position="47"/>
        <end position="57"/>
    </location>
</feature>
<keyword evidence="3" id="KW-1185">Reference proteome</keyword>
<protein>
    <submittedName>
        <fullName evidence="2">Uncharacterized protein</fullName>
    </submittedName>
</protein>
<evidence type="ECO:0000313" key="2">
    <source>
        <dbReference type="EnsemblPlants" id="OMERI07G21860.1"/>
    </source>
</evidence>
<dbReference type="HOGENOM" id="CLU_1350798_0_0_1"/>
<organism evidence="2">
    <name type="scientific">Oryza meridionalis</name>
    <dbReference type="NCBI Taxonomy" id="40149"/>
    <lineage>
        <taxon>Eukaryota</taxon>
        <taxon>Viridiplantae</taxon>
        <taxon>Streptophyta</taxon>
        <taxon>Embryophyta</taxon>
        <taxon>Tracheophyta</taxon>
        <taxon>Spermatophyta</taxon>
        <taxon>Magnoliopsida</taxon>
        <taxon>Liliopsida</taxon>
        <taxon>Poales</taxon>
        <taxon>Poaceae</taxon>
        <taxon>BOP clade</taxon>
        <taxon>Oryzoideae</taxon>
        <taxon>Oryzeae</taxon>
        <taxon>Oryzinae</taxon>
        <taxon>Oryza</taxon>
    </lineage>
</organism>
<feature type="compositionally biased region" description="Low complexity" evidence="1">
    <location>
        <begin position="88"/>
        <end position="100"/>
    </location>
</feature>
<reference evidence="2" key="1">
    <citation type="submission" date="2015-04" db="UniProtKB">
        <authorList>
            <consortium name="EnsemblPlants"/>
        </authorList>
    </citation>
    <scope>IDENTIFICATION</scope>
</reference>